<dbReference type="InterPro" id="IPR029058">
    <property type="entry name" value="AB_hydrolase_fold"/>
</dbReference>
<organism evidence="2 3">
    <name type="scientific">Muricoccus pecuniae</name>
    <dbReference type="NCBI Taxonomy" id="693023"/>
    <lineage>
        <taxon>Bacteria</taxon>
        <taxon>Pseudomonadati</taxon>
        <taxon>Pseudomonadota</taxon>
        <taxon>Alphaproteobacteria</taxon>
        <taxon>Acetobacterales</taxon>
        <taxon>Roseomonadaceae</taxon>
        <taxon>Muricoccus</taxon>
    </lineage>
</organism>
<dbReference type="SUPFAM" id="SSF53474">
    <property type="entry name" value="alpha/beta-Hydrolases"/>
    <property type="match status" value="1"/>
</dbReference>
<evidence type="ECO:0000313" key="3">
    <source>
        <dbReference type="Proteomes" id="UP000580654"/>
    </source>
</evidence>
<gene>
    <name evidence="2" type="ORF">FHS87_003420</name>
</gene>
<dbReference type="RefSeq" id="WP_221300021.1">
    <property type="nucleotide sequence ID" value="NZ_JACIJD010000017.1"/>
</dbReference>
<sequence>MTNGTQAVRVNGLLFNLRLDGPEGAPWMVFSNSLVTNLSVWDEQVACFADRYRILRYDQRGHGGTEVPPGPATLDGLAEDAAALMAHLGIRGAVFAGVSMGAATALLLAARRPDLVSAVIASDGQAGTAPGGAEAWQERIDLARARGMAAFADATVKRWFSPAAAEAGNPAIPRVREMIATTPEAGFVACARALQSYDFRAELPGLRQPVLLVAGEMDGAMPGTMRGMAGAIPEARFAEIPGAGHIPCLEAPGAFNAAVEGFLAEVRDEGGRG</sequence>
<dbReference type="Pfam" id="PF00561">
    <property type="entry name" value="Abhydrolase_1"/>
    <property type="match status" value="1"/>
</dbReference>
<dbReference type="Gene3D" id="3.40.50.1820">
    <property type="entry name" value="alpha/beta hydrolase"/>
    <property type="match status" value="1"/>
</dbReference>
<dbReference type="AlphaFoldDB" id="A0A840YL74"/>
<feature type="domain" description="AB hydrolase-1" evidence="1">
    <location>
        <begin position="26"/>
        <end position="252"/>
    </location>
</feature>
<dbReference type="PRINTS" id="PR00111">
    <property type="entry name" value="ABHYDROLASE"/>
</dbReference>
<keyword evidence="3" id="KW-1185">Reference proteome</keyword>
<proteinExistence type="predicted"/>
<evidence type="ECO:0000259" key="1">
    <source>
        <dbReference type="Pfam" id="PF00561"/>
    </source>
</evidence>
<protein>
    <submittedName>
        <fullName evidence="2">3-oxoadipate enol-lactonase</fullName>
    </submittedName>
</protein>
<dbReference type="InterPro" id="IPR050228">
    <property type="entry name" value="Carboxylesterase_BioH"/>
</dbReference>
<dbReference type="Proteomes" id="UP000580654">
    <property type="component" value="Unassembled WGS sequence"/>
</dbReference>
<reference evidence="2 3" key="1">
    <citation type="submission" date="2020-08" db="EMBL/GenBank/DDBJ databases">
        <title>Genomic Encyclopedia of Type Strains, Phase IV (KMG-IV): sequencing the most valuable type-strain genomes for metagenomic binning, comparative biology and taxonomic classification.</title>
        <authorList>
            <person name="Goeker M."/>
        </authorList>
    </citation>
    <scope>NUCLEOTIDE SEQUENCE [LARGE SCALE GENOMIC DNA]</scope>
    <source>
        <strain evidence="2 3">DSM 25622</strain>
    </source>
</reference>
<dbReference type="InterPro" id="IPR000073">
    <property type="entry name" value="AB_hydrolase_1"/>
</dbReference>
<name>A0A840YL74_9PROT</name>
<dbReference type="PANTHER" id="PTHR43194:SF2">
    <property type="entry name" value="PEROXISOMAL MEMBRANE PROTEIN LPX1"/>
    <property type="match status" value="1"/>
</dbReference>
<evidence type="ECO:0000313" key="2">
    <source>
        <dbReference type="EMBL" id="MBB5695363.1"/>
    </source>
</evidence>
<dbReference type="PANTHER" id="PTHR43194">
    <property type="entry name" value="HYDROLASE ALPHA/BETA FOLD FAMILY"/>
    <property type="match status" value="1"/>
</dbReference>
<comment type="caution">
    <text evidence="2">The sequence shown here is derived from an EMBL/GenBank/DDBJ whole genome shotgun (WGS) entry which is preliminary data.</text>
</comment>
<dbReference type="EMBL" id="JACIJD010000017">
    <property type="protein sequence ID" value="MBB5695363.1"/>
    <property type="molecule type" value="Genomic_DNA"/>
</dbReference>
<accession>A0A840YL74</accession>